<dbReference type="Gene3D" id="3.30.70.1820">
    <property type="entry name" value="L1 transposable element, RRM domain"/>
    <property type="match status" value="1"/>
</dbReference>
<dbReference type="InterPro" id="IPR004244">
    <property type="entry name" value="Transposase_22"/>
</dbReference>
<proteinExistence type="predicted"/>
<dbReference type="OrthoDB" id="8959002at2759"/>
<organism evidence="2 3">
    <name type="scientific">Oryzias javanicus</name>
    <name type="common">Javanese ricefish</name>
    <name type="synonym">Aplocheilus javanicus</name>
    <dbReference type="NCBI Taxonomy" id="123683"/>
    <lineage>
        <taxon>Eukaryota</taxon>
        <taxon>Metazoa</taxon>
        <taxon>Chordata</taxon>
        <taxon>Craniata</taxon>
        <taxon>Vertebrata</taxon>
        <taxon>Euteleostomi</taxon>
        <taxon>Actinopterygii</taxon>
        <taxon>Neopterygii</taxon>
        <taxon>Teleostei</taxon>
        <taxon>Neoteleostei</taxon>
        <taxon>Acanthomorphata</taxon>
        <taxon>Ovalentaria</taxon>
        <taxon>Atherinomorphae</taxon>
        <taxon>Beloniformes</taxon>
        <taxon>Adrianichthyidae</taxon>
        <taxon>Oryziinae</taxon>
        <taxon>Oryzias</taxon>
    </lineage>
</organism>
<feature type="region of interest" description="Disordered" evidence="1">
    <location>
        <begin position="1"/>
        <end position="26"/>
    </location>
</feature>
<dbReference type="PANTHER" id="PTHR11505">
    <property type="entry name" value="L1 TRANSPOSABLE ELEMENT-RELATED"/>
    <property type="match status" value="1"/>
</dbReference>
<gene>
    <name evidence="2" type="ORF">OJAV_G00211790</name>
</gene>
<accession>A0A437C2X2</accession>
<name>A0A437C2X2_ORYJA</name>
<dbReference type="Gene3D" id="3.30.250.20">
    <property type="entry name" value="L1 transposable element, C-terminal domain"/>
    <property type="match status" value="1"/>
</dbReference>
<dbReference type="Proteomes" id="UP000283210">
    <property type="component" value="Chromosome 22"/>
</dbReference>
<evidence type="ECO:0000313" key="2">
    <source>
        <dbReference type="EMBL" id="RVE56986.1"/>
    </source>
</evidence>
<evidence type="ECO:0000256" key="1">
    <source>
        <dbReference type="SAM" id="MobiDB-lite"/>
    </source>
</evidence>
<sequence>MSNSNKSCNSPVKNPPAKRKQRETGDVVSVSIQETLAIALAGQQERLGEMMTRIVDNAVGKLNHSITSMQKDLDALVGDVRTLSSRTEHVQSEMRTMKRQVLDNASGLEKVQLNLALLEDYNRRNNVRITGIPNNSERGNAVAFLQENLPKWFPSLAKTTIEIERAHRVRSAKPRGDFPETMILRLLRHGDRTAILNGARAAAKNSPIQHAGSTLRFYADYSAQTSQRRKAFSGIQKKLREKGIMSFLIYTASLRISLHGEQHTFTTPDAAEGFLRESQQMEM</sequence>
<feature type="compositionally biased region" description="Polar residues" evidence="1">
    <location>
        <begin position="1"/>
        <end position="12"/>
    </location>
</feature>
<dbReference type="InterPro" id="IPR042566">
    <property type="entry name" value="L1_C"/>
</dbReference>
<evidence type="ECO:0000313" key="3">
    <source>
        <dbReference type="Proteomes" id="UP000283210"/>
    </source>
</evidence>
<protein>
    <recommendedName>
        <fullName evidence="4">L1 transposable element RRM domain-containing protein</fullName>
    </recommendedName>
</protein>
<dbReference type="AlphaFoldDB" id="A0A437C2X2"/>
<evidence type="ECO:0008006" key="4">
    <source>
        <dbReference type="Google" id="ProtNLM"/>
    </source>
</evidence>
<keyword evidence="3" id="KW-1185">Reference proteome</keyword>
<dbReference type="EMBL" id="CM012458">
    <property type="protein sequence ID" value="RVE56986.1"/>
    <property type="molecule type" value="Genomic_DNA"/>
</dbReference>
<reference evidence="2 3" key="1">
    <citation type="submission" date="2018-11" db="EMBL/GenBank/DDBJ databases">
        <authorList>
            <person name="Lopez-Roques C."/>
            <person name="Donnadieu C."/>
            <person name="Bouchez O."/>
            <person name="Klopp C."/>
            <person name="Cabau C."/>
            <person name="Zahm M."/>
        </authorList>
    </citation>
    <scope>NUCLEOTIDE SEQUENCE [LARGE SCALE GENOMIC DNA]</scope>
    <source>
        <strain evidence="2">RS831</strain>
        <tissue evidence="2">Whole body</tissue>
    </source>
</reference>
<reference evidence="2 3" key="2">
    <citation type="submission" date="2019-01" db="EMBL/GenBank/DDBJ databases">
        <title>A chromosome length genome reference of the Java medaka (oryzias javanicus).</title>
        <authorList>
            <person name="Herpin A."/>
            <person name="Takehana Y."/>
            <person name="Naruse K."/>
            <person name="Ansai S."/>
            <person name="Kawaguchi M."/>
        </authorList>
    </citation>
    <scope>NUCLEOTIDE SEQUENCE [LARGE SCALE GENOMIC DNA]</scope>
    <source>
        <strain evidence="2">RS831</strain>
        <tissue evidence="2">Whole body</tissue>
    </source>
</reference>